<protein>
    <submittedName>
        <fullName evidence="1">Uncharacterized protein</fullName>
    </submittedName>
</protein>
<dbReference type="RefSeq" id="WP_146918210.1">
    <property type="nucleotide sequence ID" value="NZ_VORW01000008.1"/>
</dbReference>
<evidence type="ECO:0000313" key="1">
    <source>
        <dbReference type="EMBL" id="TXE10220.1"/>
    </source>
</evidence>
<dbReference type="EMBL" id="VORW01000008">
    <property type="protein sequence ID" value="TXE10220.1"/>
    <property type="molecule type" value="Genomic_DNA"/>
</dbReference>
<name>A0A5C7AN85_9BACT</name>
<proteinExistence type="predicted"/>
<gene>
    <name evidence="1" type="ORF">ESV85_12835</name>
</gene>
<evidence type="ECO:0000313" key="2">
    <source>
        <dbReference type="Proteomes" id="UP000321935"/>
    </source>
</evidence>
<sequence>MTSNYCQDKVLWFPVGKKEEVQMEISLLERKKIKSIRVGISHVDFNTAQGALWYDWLMSVLSKKFDLELCFDKYSLDQPSNSNSANNSLCELVELFIYKYGHQFDHLELWKNPLDKFIPITSSTNIYSDELVFAASWAIFLNKKVNIGGIQAGDFEWLILLIHSGLLRNVTAIRLDSEGDLWSTNTQFFAQSIRSMLKENGFKTLVFDNAPTISMESV</sequence>
<comment type="caution">
    <text evidence="1">The sequence shown here is derived from an EMBL/GenBank/DDBJ whole genome shotgun (WGS) entry which is preliminary data.</text>
</comment>
<accession>A0A5C7AN85</accession>
<dbReference type="Proteomes" id="UP000321935">
    <property type="component" value="Unassembled WGS sequence"/>
</dbReference>
<dbReference type="OrthoDB" id="9810015at2"/>
<dbReference type="AlphaFoldDB" id="A0A5C7AN85"/>
<organism evidence="1 2">
    <name type="scientific">Algoriphagus aquimarinus</name>
    <dbReference type="NCBI Taxonomy" id="237018"/>
    <lineage>
        <taxon>Bacteria</taxon>
        <taxon>Pseudomonadati</taxon>
        <taxon>Bacteroidota</taxon>
        <taxon>Cytophagia</taxon>
        <taxon>Cytophagales</taxon>
        <taxon>Cyclobacteriaceae</taxon>
        <taxon>Algoriphagus</taxon>
    </lineage>
</organism>
<reference evidence="1 2" key="1">
    <citation type="submission" date="2019-08" db="EMBL/GenBank/DDBJ databases">
        <title>Genomes sequence of Algoriphagus aquimarinus ACAM450.</title>
        <authorList>
            <person name="Bowman J.P."/>
        </authorList>
    </citation>
    <scope>NUCLEOTIDE SEQUENCE [LARGE SCALE GENOMIC DNA]</scope>
    <source>
        <strain evidence="1 2">ACAM 450</strain>
    </source>
</reference>